<keyword evidence="9" id="KW-1185">Reference proteome</keyword>
<organism evidence="6 9">
    <name type="scientific">Didymodactylos carnosus</name>
    <dbReference type="NCBI Taxonomy" id="1234261"/>
    <lineage>
        <taxon>Eukaryota</taxon>
        <taxon>Metazoa</taxon>
        <taxon>Spiralia</taxon>
        <taxon>Gnathifera</taxon>
        <taxon>Rotifera</taxon>
        <taxon>Eurotatoria</taxon>
        <taxon>Bdelloidea</taxon>
        <taxon>Philodinida</taxon>
        <taxon>Philodinidae</taxon>
        <taxon>Didymodactylos</taxon>
    </lineage>
</organism>
<evidence type="ECO:0000313" key="9">
    <source>
        <dbReference type="Proteomes" id="UP000663829"/>
    </source>
</evidence>
<dbReference type="CDD" id="cd06526">
    <property type="entry name" value="metazoan_ACD"/>
    <property type="match status" value="1"/>
</dbReference>
<evidence type="ECO:0000256" key="2">
    <source>
        <dbReference type="RuleBase" id="RU003616"/>
    </source>
</evidence>
<dbReference type="EMBL" id="CAJOBC010000972">
    <property type="protein sequence ID" value="CAF3643990.1"/>
    <property type="molecule type" value="Genomic_DNA"/>
</dbReference>
<feature type="compositionally biased region" description="Low complexity" evidence="3">
    <location>
        <begin position="119"/>
        <end position="165"/>
    </location>
</feature>
<proteinExistence type="inferred from homology"/>
<evidence type="ECO:0000313" key="7">
    <source>
        <dbReference type="EMBL" id="CAF3504219.1"/>
    </source>
</evidence>
<protein>
    <recommendedName>
        <fullName evidence="4">SHSP domain-containing protein</fullName>
    </recommendedName>
</protein>
<dbReference type="OrthoDB" id="1431247at2759"/>
<dbReference type="EMBL" id="CAJOBA010000102">
    <property type="protein sequence ID" value="CAF3504219.1"/>
    <property type="molecule type" value="Genomic_DNA"/>
</dbReference>
<evidence type="ECO:0000313" key="8">
    <source>
        <dbReference type="EMBL" id="CAF3643990.1"/>
    </source>
</evidence>
<dbReference type="GO" id="GO:0042026">
    <property type="term" value="P:protein refolding"/>
    <property type="evidence" value="ECO:0007669"/>
    <property type="project" value="TreeGrafter"/>
</dbReference>
<comment type="similarity">
    <text evidence="1 2">Belongs to the small heat shock protein (HSP20) family.</text>
</comment>
<evidence type="ECO:0000256" key="3">
    <source>
        <dbReference type="SAM" id="MobiDB-lite"/>
    </source>
</evidence>
<feature type="region of interest" description="Disordered" evidence="3">
    <location>
        <begin position="117"/>
        <end position="188"/>
    </location>
</feature>
<evidence type="ECO:0000313" key="5">
    <source>
        <dbReference type="EMBL" id="CAF0729366.1"/>
    </source>
</evidence>
<dbReference type="InterPro" id="IPR002068">
    <property type="entry name" value="A-crystallin/Hsp20_dom"/>
</dbReference>
<dbReference type="AlphaFoldDB" id="A0A813WKC6"/>
<dbReference type="InterPro" id="IPR008978">
    <property type="entry name" value="HSP20-like_chaperone"/>
</dbReference>
<gene>
    <name evidence="6" type="ORF">GPM918_LOCUS6343</name>
    <name evidence="5" type="ORF">OVA965_LOCUS684</name>
    <name evidence="8" type="ORF">SRO942_LOCUS6343</name>
    <name evidence="7" type="ORF">TMI583_LOCUS684</name>
</gene>
<comment type="caution">
    <text evidence="6">The sequence shown here is derived from an EMBL/GenBank/DDBJ whole genome shotgun (WGS) entry which is preliminary data.</text>
</comment>
<dbReference type="GO" id="GO:0005737">
    <property type="term" value="C:cytoplasm"/>
    <property type="evidence" value="ECO:0007669"/>
    <property type="project" value="TreeGrafter"/>
</dbReference>
<dbReference type="PANTHER" id="PTHR45640:SF26">
    <property type="entry name" value="RE23625P"/>
    <property type="match status" value="1"/>
</dbReference>
<evidence type="ECO:0000313" key="6">
    <source>
        <dbReference type="EMBL" id="CAF0856224.1"/>
    </source>
</evidence>
<dbReference type="Proteomes" id="UP000682733">
    <property type="component" value="Unassembled WGS sequence"/>
</dbReference>
<accession>A0A813WKC6</accession>
<dbReference type="Proteomes" id="UP000663829">
    <property type="component" value="Unassembled WGS sequence"/>
</dbReference>
<sequence>MLSSKLLLQSARDNDDFNSSYLDASEQTSNLTSVSNNDISKINSSNGTVTKKNVSFDLSSSPKRAYIGSNRSKPFSNNYKQQTYQFESNLPFSTTSLLSNENSNETSIKEEEKIKRLIPPQQQQHSSHFSLSSGFFSPPRLTFSPSSHSDSDTTTHFQQEEQQQEPSNTFPAKNINNDEDKNNNHHHNHQIITNSQNTKQSLFSHHNHNNESTNSINSTNSIDDFKVNKRETFDEVDDENQFSNDINLTSTPTRILSPRNNDLNQPYYNSYNMSSRFISPSTSYDHKISDQNNKYIIQLKTDEFDEKDFTLTKRQAVGHLIIDAKHYEEDQLGGYIRRELHKIFPIPKHIDINNHQYSYNRNMKELTIELPHLQQQQDSYLNSSYLSSVPRTGVGDQRSSGEFLTSSYRTNNDLNLTTNSNTSGIGTNDTSAASKNIITSHYEPASSILTSSSSSSAKPFDFDLFHRSVFRPQIVSTSPSTDTNDKKKLVMNLDLSDYTAEDIKVSIKDRDLIVKAERKVETDTRKSRASFYQSTSLPPQTDIENLRSNYMDGKLVIEAPYLEHYNQQQQQQHRADNPPWNTVAESQRLTTIDNPHQHRTEKVTEILHLNRIK</sequence>
<dbReference type="Gene3D" id="2.60.40.790">
    <property type="match status" value="2"/>
</dbReference>
<dbReference type="Proteomes" id="UP000681722">
    <property type="component" value="Unassembled WGS sequence"/>
</dbReference>
<dbReference type="EMBL" id="CAJNOQ010000972">
    <property type="protein sequence ID" value="CAF0856224.1"/>
    <property type="molecule type" value="Genomic_DNA"/>
</dbReference>
<dbReference type="GO" id="GO:0005634">
    <property type="term" value="C:nucleus"/>
    <property type="evidence" value="ECO:0007669"/>
    <property type="project" value="TreeGrafter"/>
</dbReference>
<reference evidence="6" key="1">
    <citation type="submission" date="2021-02" db="EMBL/GenBank/DDBJ databases">
        <authorList>
            <person name="Nowell W R."/>
        </authorList>
    </citation>
    <scope>NUCLEOTIDE SEQUENCE</scope>
</reference>
<dbReference type="GO" id="GO:0051082">
    <property type="term" value="F:unfolded protein binding"/>
    <property type="evidence" value="ECO:0007669"/>
    <property type="project" value="TreeGrafter"/>
</dbReference>
<dbReference type="PANTHER" id="PTHR45640">
    <property type="entry name" value="HEAT SHOCK PROTEIN HSP-12.2-RELATED"/>
    <property type="match status" value="1"/>
</dbReference>
<dbReference type="EMBL" id="CAJNOK010000102">
    <property type="protein sequence ID" value="CAF0729366.1"/>
    <property type="molecule type" value="Genomic_DNA"/>
</dbReference>
<dbReference type="GO" id="GO:0009408">
    <property type="term" value="P:response to heat"/>
    <property type="evidence" value="ECO:0007669"/>
    <property type="project" value="TreeGrafter"/>
</dbReference>
<dbReference type="SUPFAM" id="SSF49764">
    <property type="entry name" value="HSP20-like chaperones"/>
    <property type="match status" value="2"/>
</dbReference>
<feature type="compositionally biased region" description="Low complexity" evidence="3">
    <location>
        <begin position="210"/>
        <end position="221"/>
    </location>
</feature>
<evidence type="ECO:0000259" key="4">
    <source>
        <dbReference type="PROSITE" id="PS01031"/>
    </source>
</evidence>
<feature type="domain" description="SHSP" evidence="4">
    <location>
        <begin position="471"/>
        <end position="576"/>
    </location>
</feature>
<dbReference type="InterPro" id="IPR001436">
    <property type="entry name" value="Alpha-crystallin/sHSP_animal"/>
</dbReference>
<dbReference type="Pfam" id="PF00011">
    <property type="entry name" value="HSP20"/>
    <property type="match status" value="1"/>
</dbReference>
<feature type="region of interest" description="Disordered" evidence="3">
    <location>
        <begin position="202"/>
        <end position="221"/>
    </location>
</feature>
<dbReference type="PROSITE" id="PS01031">
    <property type="entry name" value="SHSP"/>
    <property type="match status" value="1"/>
</dbReference>
<dbReference type="Proteomes" id="UP000677228">
    <property type="component" value="Unassembled WGS sequence"/>
</dbReference>
<evidence type="ECO:0000256" key="1">
    <source>
        <dbReference type="PROSITE-ProRule" id="PRU00285"/>
    </source>
</evidence>
<name>A0A813WKC6_9BILA</name>